<dbReference type="AlphaFoldDB" id="A0A699XKA5"/>
<name>A0A699XKA5_TANCI</name>
<dbReference type="InterPro" id="IPR012338">
    <property type="entry name" value="Beta-lactam/transpept-like"/>
</dbReference>
<comment type="caution">
    <text evidence="1">The sequence shown here is derived from an EMBL/GenBank/DDBJ whole genome shotgun (WGS) entry which is preliminary data.</text>
</comment>
<dbReference type="Gene3D" id="3.40.710.10">
    <property type="entry name" value="DD-peptidase/beta-lactamase superfamily"/>
    <property type="match status" value="1"/>
</dbReference>
<accession>A0A699XKA5</accession>
<feature type="non-terminal residue" evidence="1">
    <location>
        <position position="85"/>
    </location>
</feature>
<proteinExistence type="predicted"/>
<organism evidence="1">
    <name type="scientific">Tanacetum cinerariifolium</name>
    <name type="common">Dalmatian daisy</name>
    <name type="synonym">Chrysanthemum cinerariifolium</name>
    <dbReference type="NCBI Taxonomy" id="118510"/>
    <lineage>
        <taxon>Eukaryota</taxon>
        <taxon>Viridiplantae</taxon>
        <taxon>Streptophyta</taxon>
        <taxon>Embryophyta</taxon>
        <taxon>Tracheophyta</taxon>
        <taxon>Spermatophyta</taxon>
        <taxon>Magnoliopsida</taxon>
        <taxon>eudicotyledons</taxon>
        <taxon>Gunneridae</taxon>
        <taxon>Pentapetalae</taxon>
        <taxon>asterids</taxon>
        <taxon>campanulids</taxon>
        <taxon>Asterales</taxon>
        <taxon>Asteraceae</taxon>
        <taxon>Asteroideae</taxon>
        <taxon>Anthemideae</taxon>
        <taxon>Anthemidinae</taxon>
        <taxon>Tanacetum</taxon>
    </lineage>
</organism>
<reference evidence="1" key="1">
    <citation type="journal article" date="2019" name="Sci. Rep.">
        <title>Draft genome of Tanacetum cinerariifolium, the natural source of mosquito coil.</title>
        <authorList>
            <person name="Yamashiro T."/>
            <person name="Shiraishi A."/>
            <person name="Satake H."/>
            <person name="Nakayama K."/>
        </authorList>
    </citation>
    <scope>NUCLEOTIDE SEQUENCE</scope>
</reference>
<dbReference type="SUPFAM" id="SSF56601">
    <property type="entry name" value="beta-lactamase/transpeptidase-like"/>
    <property type="match status" value="1"/>
</dbReference>
<evidence type="ECO:0000313" key="1">
    <source>
        <dbReference type="EMBL" id="GFD56924.1"/>
    </source>
</evidence>
<protein>
    <submittedName>
        <fullName evidence="1">Uncharacterized protein</fullName>
    </submittedName>
</protein>
<gene>
    <name evidence="1" type="ORF">Tci_928893</name>
</gene>
<sequence length="85" mass="9443">MTYMLRGGMEEPGGTSQALWDFPELWHKDNQIGGKTGTTSNYSDGWYMGLTKDLVSGVWVGGEDRSIHFLRSQQGEGGRMALPIF</sequence>
<dbReference type="EMBL" id="BKCJ011834913">
    <property type="protein sequence ID" value="GFD56924.1"/>
    <property type="molecule type" value="Genomic_DNA"/>
</dbReference>